<sequence>MSKNPNSHYSPTLARLKPEARPGSEVVCTSCRLSLWRVTKSKLTCFCKEVRLISWDARQEPTLACDGHDDTPDENGAG</sequence>
<dbReference type="RefSeq" id="WP_136452413.1">
    <property type="nucleotide sequence ID" value="NZ_SSTI01000033.1"/>
</dbReference>
<evidence type="ECO:0000313" key="2">
    <source>
        <dbReference type="Proteomes" id="UP000308038"/>
    </source>
</evidence>
<keyword evidence="2" id="KW-1185">Reference proteome</keyword>
<proteinExistence type="predicted"/>
<dbReference type="EMBL" id="SSTI01000033">
    <property type="protein sequence ID" value="THG36738.1"/>
    <property type="molecule type" value="Genomic_DNA"/>
</dbReference>
<accession>A0ABY2QG60</accession>
<comment type="caution">
    <text evidence="1">The sequence shown here is derived from an EMBL/GenBank/DDBJ whole genome shotgun (WGS) entry which is preliminary data.</text>
</comment>
<gene>
    <name evidence="1" type="ORF">E5988_16555</name>
</gene>
<organism evidence="1 2">
    <name type="scientific">Sphingomonas olei</name>
    <dbReference type="NCBI Taxonomy" id="1886787"/>
    <lineage>
        <taxon>Bacteria</taxon>
        <taxon>Pseudomonadati</taxon>
        <taxon>Pseudomonadota</taxon>
        <taxon>Alphaproteobacteria</taxon>
        <taxon>Sphingomonadales</taxon>
        <taxon>Sphingomonadaceae</taxon>
        <taxon>Sphingomonas</taxon>
    </lineage>
</organism>
<name>A0ABY2QG60_9SPHN</name>
<evidence type="ECO:0000313" key="1">
    <source>
        <dbReference type="EMBL" id="THG36738.1"/>
    </source>
</evidence>
<reference evidence="1 2" key="1">
    <citation type="submission" date="2019-04" db="EMBL/GenBank/DDBJ databases">
        <title>Microbes associate with the intestines of laboratory mice.</title>
        <authorList>
            <person name="Navarre W."/>
            <person name="Wong E."/>
            <person name="Huang K.C."/>
            <person name="Tropini C."/>
            <person name="Ng K."/>
            <person name="Yu B."/>
        </authorList>
    </citation>
    <scope>NUCLEOTIDE SEQUENCE [LARGE SCALE GENOMIC DNA]</scope>
    <source>
        <strain evidence="1 2">NM83_B4-11</strain>
    </source>
</reference>
<protein>
    <submittedName>
        <fullName evidence="1">Uncharacterized protein</fullName>
    </submittedName>
</protein>
<dbReference type="Proteomes" id="UP000308038">
    <property type="component" value="Unassembled WGS sequence"/>
</dbReference>